<evidence type="ECO:0008006" key="5">
    <source>
        <dbReference type="Google" id="ProtNLM"/>
    </source>
</evidence>
<organism evidence="3 4">
    <name type="scientific">Paramecium tetraurelia</name>
    <dbReference type="NCBI Taxonomy" id="5888"/>
    <lineage>
        <taxon>Eukaryota</taxon>
        <taxon>Sar</taxon>
        <taxon>Alveolata</taxon>
        <taxon>Ciliophora</taxon>
        <taxon>Intramacronucleata</taxon>
        <taxon>Oligohymenophorea</taxon>
        <taxon>Peniculida</taxon>
        <taxon>Parameciidae</taxon>
        <taxon>Paramecium</taxon>
    </lineage>
</organism>
<evidence type="ECO:0000256" key="1">
    <source>
        <dbReference type="SAM" id="Coils"/>
    </source>
</evidence>
<proteinExistence type="predicted"/>
<protein>
    <recommendedName>
        <fullName evidence="5">Trichocyst matrix protein</fullName>
    </recommendedName>
</protein>
<evidence type="ECO:0000313" key="3">
    <source>
        <dbReference type="EMBL" id="CAK84545.1"/>
    </source>
</evidence>
<feature type="region of interest" description="Disordered" evidence="2">
    <location>
        <begin position="328"/>
        <end position="356"/>
    </location>
</feature>
<dbReference type="GeneID" id="5037742"/>
<feature type="coiled-coil region" evidence="1">
    <location>
        <begin position="270"/>
        <end position="297"/>
    </location>
</feature>
<dbReference type="AlphaFoldDB" id="A0DNC8"/>
<keyword evidence="4" id="KW-1185">Reference proteome</keyword>
<dbReference type="OMA" id="IEYMEID"/>
<dbReference type="HOGENOM" id="CLU_062544_0_0_1"/>
<name>A0DNC8_PARTE</name>
<dbReference type="Proteomes" id="UP000000600">
    <property type="component" value="Unassembled WGS sequence"/>
</dbReference>
<dbReference type="RefSeq" id="XP_001451942.1">
    <property type="nucleotide sequence ID" value="XM_001451905.2"/>
</dbReference>
<dbReference type="InParanoid" id="A0DNC8"/>
<evidence type="ECO:0000313" key="4">
    <source>
        <dbReference type="Proteomes" id="UP000000600"/>
    </source>
</evidence>
<accession>A0DNC8</accession>
<evidence type="ECO:0000256" key="2">
    <source>
        <dbReference type="SAM" id="MobiDB-lite"/>
    </source>
</evidence>
<reference evidence="3 4" key="1">
    <citation type="journal article" date="2006" name="Nature">
        <title>Global trends of whole-genome duplications revealed by the ciliate Paramecium tetraurelia.</title>
        <authorList>
            <consortium name="Genoscope"/>
            <person name="Aury J.-M."/>
            <person name="Jaillon O."/>
            <person name="Duret L."/>
            <person name="Noel B."/>
            <person name="Jubin C."/>
            <person name="Porcel B.M."/>
            <person name="Segurens B."/>
            <person name="Daubin V."/>
            <person name="Anthouard V."/>
            <person name="Aiach N."/>
            <person name="Arnaiz O."/>
            <person name="Billaut A."/>
            <person name="Beisson J."/>
            <person name="Blanc I."/>
            <person name="Bouhouche K."/>
            <person name="Camara F."/>
            <person name="Duharcourt S."/>
            <person name="Guigo R."/>
            <person name="Gogendeau D."/>
            <person name="Katinka M."/>
            <person name="Keller A.-M."/>
            <person name="Kissmehl R."/>
            <person name="Klotz C."/>
            <person name="Koll F."/>
            <person name="Le Moue A."/>
            <person name="Lepere C."/>
            <person name="Malinsky S."/>
            <person name="Nowacki M."/>
            <person name="Nowak J.K."/>
            <person name="Plattner H."/>
            <person name="Poulain J."/>
            <person name="Ruiz F."/>
            <person name="Serrano V."/>
            <person name="Zagulski M."/>
            <person name="Dessen P."/>
            <person name="Betermier M."/>
            <person name="Weissenbach J."/>
            <person name="Scarpelli C."/>
            <person name="Schachter V."/>
            <person name="Sperling L."/>
            <person name="Meyer E."/>
            <person name="Cohen J."/>
            <person name="Wincker P."/>
        </authorList>
    </citation>
    <scope>NUCLEOTIDE SEQUENCE [LARGE SCALE GENOMIC DNA]</scope>
    <source>
        <strain evidence="3 4">Stock d4-2</strain>
    </source>
</reference>
<sequence length="384" mass="44785">MFMFKVTQSQICQFLQLSFFNWMIKQVLCACLLLACIAVEDGSYFQYMEIDRDEFGKTLIDTLELNISGGQSLEKVVDLMRDLEGQIDNEQKDDDISNQQFQKKCDEDLTNQESEINQTQLTIVEKQGKLDELQNAQQRKKQVANAKDSWLKQIQELISQKQTIRNQEQDRYEQEMNENSYVISVISEVKKKFTLNGINLIQINNHEALMNDLENAVDESRNFKQNTRYQEVFGLFLQVAAKVKGEGADKLKSLCDDLLVNVSDNMSLIRKQEDKRREIFEKEISSLQKDLQQVQSDKSMIDAGLEQLDNSISMGQNDMTDYNARIESKKQTKEDRRKECSQAAYEYKSSREQNDRKRQLVSQVIGLFSANQREFKEYLNIRNN</sequence>
<feature type="coiled-coil region" evidence="1">
    <location>
        <begin position="73"/>
        <end position="167"/>
    </location>
</feature>
<dbReference type="EMBL" id="CT868518">
    <property type="protein sequence ID" value="CAK84545.1"/>
    <property type="molecule type" value="Genomic_DNA"/>
</dbReference>
<feature type="compositionally biased region" description="Basic and acidic residues" evidence="2">
    <location>
        <begin position="328"/>
        <end position="340"/>
    </location>
</feature>
<dbReference type="OrthoDB" id="294361at2759"/>
<keyword evidence="1" id="KW-0175">Coiled coil</keyword>
<dbReference type="KEGG" id="ptm:GSPATT00018740001"/>
<gene>
    <name evidence="3" type="ORF">GSPATT00018740001</name>
</gene>